<dbReference type="GO" id="GO:0044874">
    <property type="term" value="P:lipoprotein localization to outer membrane"/>
    <property type="evidence" value="ECO:0007669"/>
    <property type="project" value="TreeGrafter"/>
</dbReference>
<evidence type="ECO:0000256" key="7">
    <source>
        <dbReference type="SAM" id="Phobius"/>
    </source>
</evidence>
<feature type="domain" description="ABC3 transporter permease C-terminal" evidence="8">
    <location>
        <begin position="284"/>
        <end position="414"/>
    </location>
</feature>
<evidence type="ECO:0000256" key="5">
    <source>
        <dbReference type="ARBA" id="ARBA00022989"/>
    </source>
</evidence>
<sequence>MAMNIELRLAWRNLWRHKKRTWITVAAMVFSNVLLVLMLSLQLGSYQMMIDNALGLFSGQIQIQHQDYLENPKFRDDIVHPQGLVNTLKQATDLETISSRGVTFALVSSASRSYGVQVVGVEPQSEPLVSTIPGLIIEGRYLQASSSKQNEDPVAEVVLGKVLARNLKVGLGDELTLLGSGRDGSFAAGVATVVGIFNSSLPALDRTMIQLPLDYFQHLFASENRASYVVLNTPTPLELTQLNATIAELLAQQRPDESLQVRDWDALQPGIRQAIQADLSSAAFMYGVLILLVAFSVMNTQLMSVLERTREFGTMMALGLKPWRLVKLIFLETTMMATLGMLLGAILGAMLTQYYHVVGFYYPGMEEMAAKFNLPERFYPDVTWFATFIGPIFVMIASIIAAIYPALKIRKLDPISAMRAV</sequence>
<reference evidence="10" key="1">
    <citation type="journal article" date="2014" name="Int. J. Syst. Evol. Microbiol.">
        <title>Complete genome sequence of Corynebacterium casei LMG S-19264T (=DSM 44701T), isolated from a smear-ripened cheese.</title>
        <authorList>
            <consortium name="US DOE Joint Genome Institute (JGI-PGF)"/>
            <person name="Walter F."/>
            <person name="Albersmeier A."/>
            <person name="Kalinowski J."/>
            <person name="Ruckert C."/>
        </authorList>
    </citation>
    <scope>NUCLEOTIDE SEQUENCE</scope>
    <source>
        <strain evidence="10">JCM 30804</strain>
    </source>
</reference>
<dbReference type="GO" id="GO:0098797">
    <property type="term" value="C:plasma membrane protein complex"/>
    <property type="evidence" value="ECO:0007669"/>
    <property type="project" value="TreeGrafter"/>
</dbReference>
<dbReference type="AlphaFoldDB" id="A0A917N8V4"/>
<dbReference type="Pfam" id="PF02687">
    <property type="entry name" value="FtsX"/>
    <property type="match status" value="1"/>
</dbReference>
<evidence type="ECO:0000259" key="8">
    <source>
        <dbReference type="Pfam" id="PF02687"/>
    </source>
</evidence>
<protein>
    <submittedName>
        <fullName evidence="10">Transporter</fullName>
    </submittedName>
</protein>
<keyword evidence="11" id="KW-1185">Reference proteome</keyword>
<dbReference type="EMBL" id="BMPZ01000003">
    <property type="protein sequence ID" value="GGI77908.1"/>
    <property type="molecule type" value="Genomic_DNA"/>
</dbReference>
<feature type="transmembrane region" description="Helical" evidence="7">
    <location>
        <begin position="382"/>
        <end position="407"/>
    </location>
</feature>
<keyword evidence="4 7" id="KW-0812">Transmembrane</keyword>
<organism evidence="10 11">
    <name type="scientific">Shewanella gelidii</name>
    <dbReference type="NCBI Taxonomy" id="1642821"/>
    <lineage>
        <taxon>Bacteria</taxon>
        <taxon>Pseudomonadati</taxon>
        <taxon>Pseudomonadota</taxon>
        <taxon>Gammaproteobacteria</taxon>
        <taxon>Alteromonadales</taxon>
        <taxon>Shewanellaceae</taxon>
        <taxon>Shewanella</taxon>
    </lineage>
</organism>
<feature type="domain" description="MacB-like periplasmic core" evidence="9">
    <location>
        <begin position="21"/>
        <end position="246"/>
    </location>
</feature>
<evidence type="ECO:0000256" key="4">
    <source>
        <dbReference type="ARBA" id="ARBA00022692"/>
    </source>
</evidence>
<feature type="transmembrane region" description="Helical" evidence="7">
    <location>
        <begin position="21"/>
        <end position="41"/>
    </location>
</feature>
<comment type="caution">
    <text evidence="10">The sequence shown here is derived from an EMBL/GenBank/DDBJ whole genome shotgun (WGS) entry which is preliminary data.</text>
</comment>
<dbReference type="InterPro" id="IPR003838">
    <property type="entry name" value="ABC3_permease_C"/>
</dbReference>
<evidence type="ECO:0000313" key="10">
    <source>
        <dbReference type="EMBL" id="GGI77908.1"/>
    </source>
</evidence>
<dbReference type="PANTHER" id="PTHR30489:SF0">
    <property type="entry name" value="LIPOPROTEIN-RELEASING SYSTEM TRANSMEMBRANE PROTEIN LOLE"/>
    <property type="match status" value="1"/>
</dbReference>
<evidence type="ECO:0000259" key="9">
    <source>
        <dbReference type="Pfam" id="PF12704"/>
    </source>
</evidence>
<keyword evidence="6 7" id="KW-0472">Membrane</keyword>
<feature type="transmembrane region" description="Helical" evidence="7">
    <location>
        <begin position="283"/>
        <end position="307"/>
    </location>
</feature>
<dbReference type="InterPro" id="IPR051447">
    <property type="entry name" value="Lipoprotein-release_system"/>
</dbReference>
<dbReference type="InterPro" id="IPR025857">
    <property type="entry name" value="MacB_PCD"/>
</dbReference>
<evidence type="ECO:0000256" key="1">
    <source>
        <dbReference type="ARBA" id="ARBA00004651"/>
    </source>
</evidence>
<evidence type="ECO:0000256" key="3">
    <source>
        <dbReference type="ARBA" id="ARBA00022475"/>
    </source>
</evidence>
<name>A0A917N8V4_9GAMM</name>
<dbReference type="PANTHER" id="PTHR30489">
    <property type="entry name" value="LIPOPROTEIN-RELEASING SYSTEM TRANSMEMBRANE PROTEIN LOLE"/>
    <property type="match status" value="1"/>
</dbReference>
<proteinExistence type="inferred from homology"/>
<keyword evidence="3" id="KW-1003">Cell membrane</keyword>
<gene>
    <name evidence="10" type="ORF">GCM10009332_14120</name>
</gene>
<reference evidence="10" key="2">
    <citation type="submission" date="2020-09" db="EMBL/GenBank/DDBJ databases">
        <authorList>
            <person name="Sun Q."/>
            <person name="Ohkuma M."/>
        </authorList>
    </citation>
    <scope>NUCLEOTIDE SEQUENCE</scope>
    <source>
        <strain evidence="10">JCM 30804</strain>
    </source>
</reference>
<dbReference type="Pfam" id="PF12704">
    <property type="entry name" value="MacB_PCD"/>
    <property type="match status" value="1"/>
</dbReference>
<accession>A0A917N8V4</accession>
<evidence type="ECO:0000256" key="6">
    <source>
        <dbReference type="ARBA" id="ARBA00023136"/>
    </source>
</evidence>
<feature type="transmembrane region" description="Helical" evidence="7">
    <location>
        <begin position="328"/>
        <end position="355"/>
    </location>
</feature>
<evidence type="ECO:0000256" key="2">
    <source>
        <dbReference type="ARBA" id="ARBA00005236"/>
    </source>
</evidence>
<keyword evidence="5 7" id="KW-1133">Transmembrane helix</keyword>
<evidence type="ECO:0000313" key="11">
    <source>
        <dbReference type="Proteomes" id="UP000613743"/>
    </source>
</evidence>
<dbReference type="Proteomes" id="UP000613743">
    <property type="component" value="Unassembled WGS sequence"/>
</dbReference>
<comment type="subcellular location">
    <subcellularLocation>
        <location evidence="1">Cell membrane</location>
        <topology evidence="1">Multi-pass membrane protein</topology>
    </subcellularLocation>
</comment>
<comment type="similarity">
    <text evidence="2">Belongs to the ABC-4 integral membrane protein family. LolC/E subfamily.</text>
</comment>